<dbReference type="EMBL" id="QUSG01000001">
    <property type="protein sequence ID" value="KAA3532487.1"/>
    <property type="molecule type" value="Genomic_DNA"/>
</dbReference>
<evidence type="ECO:0000313" key="2">
    <source>
        <dbReference type="Proteomes" id="UP000436911"/>
    </source>
</evidence>
<dbReference type="AlphaFoldDB" id="A0A368NXX5"/>
<evidence type="ECO:0008006" key="3">
    <source>
        <dbReference type="Google" id="ProtNLM"/>
    </source>
</evidence>
<reference evidence="1 2" key="1">
    <citation type="submission" date="2018-08" db="EMBL/GenBank/DDBJ databases">
        <title>Genome sequencing of Agrobacterium vitis strain ICMP 10754.</title>
        <authorList>
            <person name="Visnovsky S.B."/>
            <person name="Pitman A.R."/>
        </authorList>
    </citation>
    <scope>NUCLEOTIDE SEQUENCE [LARGE SCALE GENOMIC DNA]</scope>
    <source>
        <strain evidence="1 2">ICMP 10754</strain>
    </source>
</reference>
<proteinExistence type="predicted"/>
<comment type="caution">
    <text evidence="1">The sequence shown here is derived from an EMBL/GenBank/DDBJ whole genome shotgun (WGS) entry which is preliminary data.</text>
</comment>
<name>A0A368NXX5_AGRVI</name>
<dbReference type="Proteomes" id="UP000436911">
    <property type="component" value="Unassembled WGS sequence"/>
</dbReference>
<gene>
    <name evidence="1" type="ORF">DXT89_01550</name>
</gene>
<accession>A0A368NXX5</accession>
<organism evidence="1 2">
    <name type="scientific">Agrobacterium vitis</name>
    <name type="common">Rhizobium vitis</name>
    <dbReference type="NCBI Taxonomy" id="373"/>
    <lineage>
        <taxon>Bacteria</taxon>
        <taxon>Pseudomonadati</taxon>
        <taxon>Pseudomonadota</taxon>
        <taxon>Alphaproteobacteria</taxon>
        <taxon>Hyphomicrobiales</taxon>
        <taxon>Rhizobiaceae</taxon>
        <taxon>Rhizobium/Agrobacterium group</taxon>
        <taxon>Agrobacterium</taxon>
    </lineage>
</organism>
<protein>
    <recommendedName>
        <fullName evidence="3">Type II toxin-antitoxin system PemK/MazF family toxin</fullName>
    </recommendedName>
</protein>
<evidence type="ECO:0000313" key="1">
    <source>
        <dbReference type="EMBL" id="KAA3532487.1"/>
    </source>
</evidence>
<sequence>MRFGYTWHKDRFRKDRPCAIVLTSQESGTVTVVPITHSYPEVGEEDQSILIPEDICKAIGLDQEANYVRVSEINQFVWPSDRLAPLPHDQTRCDYGMVPESFFLEIRKKLAAMVRAKRMNALKVD</sequence>
<dbReference type="OrthoDB" id="7432864at2"/>